<evidence type="ECO:0000256" key="1">
    <source>
        <dbReference type="SAM" id="Phobius"/>
    </source>
</evidence>
<name>A0A139Q1I6_STROR</name>
<keyword evidence="1" id="KW-0472">Membrane</keyword>
<accession>A0A139Q1I6</accession>
<dbReference type="AlphaFoldDB" id="A0A139Q1I6"/>
<organism evidence="2 3">
    <name type="scientific">Streptococcus oralis</name>
    <dbReference type="NCBI Taxonomy" id="1303"/>
    <lineage>
        <taxon>Bacteria</taxon>
        <taxon>Bacillati</taxon>
        <taxon>Bacillota</taxon>
        <taxon>Bacilli</taxon>
        <taxon>Lactobacillales</taxon>
        <taxon>Streptococcaceae</taxon>
        <taxon>Streptococcus</taxon>
    </lineage>
</organism>
<gene>
    <name evidence="2" type="ORF">SORDD27_00107</name>
</gene>
<dbReference type="PATRIC" id="fig|1303.82.peg.115"/>
<evidence type="ECO:0000313" key="2">
    <source>
        <dbReference type="EMBL" id="KXT96405.1"/>
    </source>
</evidence>
<protein>
    <submittedName>
        <fullName evidence="2">Uncharacterized protein</fullName>
    </submittedName>
</protein>
<comment type="caution">
    <text evidence="2">The sequence shown here is derived from an EMBL/GenBank/DDBJ whole genome shotgun (WGS) entry which is preliminary data.</text>
</comment>
<dbReference type="Proteomes" id="UP000072363">
    <property type="component" value="Unassembled WGS sequence"/>
</dbReference>
<reference evidence="2 3" key="1">
    <citation type="submission" date="2016-01" db="EMBL/GenBank/DDBJ databases">
        <title>Highly variable Streptococcus oralis are common among viridans streptococci isolated from primates.</title>
        <authorList>
            <person name="Denapaite D."/>
            <person name="Rieger M."/>
            <person name="Koendgen S."/>
            <person name="Brueckner R."/>
            <person name="Ochigava I."/>
            <person name="Kappeler P."/>
            <person name="Maetz-Rensing K."/>
            <person name="Leendertz F."/>
            <person name="Hakenbeck R."/>
        </authorList>
    </citation>
    <scope>NUCLEOTIDE SEQUENCE [LARGE SCALE GENOMIC DNA]</scope>
    <source>
        <strain evidence="2 3">DD27</strain>
    </source>
</reference>
<sequence>MDKQPINSQFLFLAFPSDFLAIFCFLFKIRMSKTKSPNTNKTNLLSPFTLDSC</sequence>
<dbReference type="EMBL" id="LQNZ01000005">
    <property type="protein sequence ID" value="KXT96405.1"/>
    <property type="molecule type" value="Genomic_DNA"/>
</dbReference>
<keyword evidence="1" id="KW-1133">Transmembrane helix</keyword>
<keyword evidence="1" id="KW-0812">Transmembrane</keyword>
<proteinExistence type="predicted"/>
<feature type="transmembrane region" description="Helical" evidence="1">
    <location>
        <begin position="6"/>
        <end position="27"/>
    </location>
</feature>
<evidence type="ECO:0000313" key="3">
    <source>
        <dbReference type="Proteomes" id="UP000072363"/>
    </source>
</evidence>